<accession>A0ABM6LI80</accession>
<gene>
    <name evidence="3" type="ORF">S101395_02498</name>
</gene>
<feature type="compositionally biased region" description="Polar residues" evidence="2">
    <location>
        <begin position="1"/>
        <end position="10"/>
    </location>
</feature>
<protein>
    <recommendedName>
        <fullName evidence="5">YkzH</fullName>
    </recommendedName>
</protein>
<dbReference type="Proteomes" id="UP000196877">
    <property type="component" value="Chromosome"/>
</dbReference>
<feature type="coiled-coil region" evidence="1">
    <location>
        <begin position="32"/>
        <end position="62"/>
    </location>
</feature>
<organism evidence="3 4">
    <name type="scientific">Bacillus sonorensis</name>
    <dbReference type="NCBI Taxonomy" id="119858"/>
    <lineage>
        <taxon>Bacteria</taxon>
        <taxon>Bacillati</taxon>
        <taxon>Bacillota</taxon>
        <taxon>Bacilli</taxon>
        <taxon>Bacillales</taxon>
        <taxon>Bacillaceae</taxon>
        <taxon>Bacillus</taxon>
    </lineage>
</organism>
<proteinExistence type="predicted"/>
<keyword evidence="4" id="KW-1185">Reference proteome</keyword>
<dbReference type="RefSeq" id="WP_006637150.1">
    <property type="nucleotide sequence ID" value="NZ_BORD01000006.1"/>
</dbReference>
<feature type="compositionally biased region" description="Pro residues" evidence="2">
    <location>
        <begin position="14"/>
        <end position="23"/>
    </location>
</feature>
<feature type="region of interest" description="Disordered" evidence="2">
    <location>
        <begin position="1"/>
        <end position="29"/>
    </location>
</feature>
<dbReference type="EMBL" id="CP021920">
    <property type="protein sequence ID" value="ASB89005.1"/>
    <property type="molecule type" value="Genomic_DNA"/>
</dbReference>
<evidence type="ECO:0000256" key="1">
    <source>
        <dbReference type="SAM" id="Coils"/>
    </source>
</evidence>
<name>A0ABM6LI80_9BACI</name>
<evidence type="ECO:0000256" key="2">
    <source>
        <dbReference type="SAM" id="MobiDB-lite"/>
    </source>
</evidence>
<evidence type="ECO:0000313" key="4">
    <source>
        <dbReference type="Proteomes" id="UP000196877"/>
    </source>
</evidence>
<evidence type="ECO:0000313" key="3">
    <source>
        <dbReference type="EMBL" id="ASB89005.1"/>
    </source>
</evidence>
<dbReference type="GeneID" id="92853553"/>
<reference evidence="3 4" key="1">
    <citation type="submission" date="2017-06" db="EMBL/GenBank/DDBJ databases">
        <title>Genome sequence of Bacillus sonorensis strain SRCM101395.</title>
        <authorList>
            <person name="Cho S.H."/>
        </authorList>
    </citation>
    <scope>NUCLEOTIDE SEQUENCE [LARGE SCALE GENOMIC DNA]</scope>
    <source>
        <strain evidence="3 4">SRCM101395</strain>
    </source>
</reference>
<keyword evidence="1" id="KW-0175">Coiled coil</keyword>
<sequence>MHSKWNSETSYPPAASPQLPPGQHPQHMTQRLKNLEDQMALLIKLMESNNQLLRSIEEQQNRVCTSGGGGSVIVRM</sequence>
<evidence type="ECO:0008006" key="5">
    <source>
        <dbReference type="Google" id="ProtNLM"/>
    </source>
</evidence>